<dbReference type="PROSITE" id="PS50004">
    <property type="entry name" value="C2"/>
    <property type="match status" value="1"/>
</dbReference>
<dbReference type="RefSeq" id="XP_029646792.1">
    <property type="nucleotide sequence ID" value="XM_029790932.2"/>
</dbReference>
<proteinExistence type="predicted"/>
<dbReference type="InterPro" id="IPR011993">
    <property type="entry name" value="PH-like_dom_sf"/>
</dbReference>
<reference evidence="2" key="1">
    <citation type="submission" date="2025-08" db="UniProtKB">
        <authorList>
            <consortium name="RefSeq"/>
        </authorList>
    </citation>
    <scope>IDENTIFICATION</scope>
</reference>
<dbReference type="Gene3D" id="1.10.506.10">
    <property type="entry name" value="GTPase Activation - p120gap, domain 1"/>
    <property type="match status" value="2"/>
</dbReference>
<dbReference type="InterPro" id="IPR039360">
    <property type="entry name" value="Ras_GTPase"/>
</dbReference>
<dbReference type="InterPro" id="IPR035892">
    <property type="entry name" value="C2_domain_sf"/>
</dbReference>
<dbReference type="GO" id="GO:0005096">
    <property type="term" value="F:GTPase activator activity"/>
    <property type="evidence" value="ECO:0007669"/>
    <property type="project" value="UniProtKB-KW"/>
</dbReference>
<dbReference type="KEGG" id="osn:115220785"/>
<dbReference type="InterPro" id="IPR036860">
    <property type="entry name" value="SH2_dom_sf"/>
</dbReference>
<dbReference type="SMART" id="SM00323">
    <property type="entry name" value="RasGAP"/>
    <property type="match status" value="1"/>
</dbReference>
<dbReference type="Pfam" id="PF00168">
    <property type="entry name" value="C2"/>
    <property type="match status" value="1"/>
</dbReference>
<dbReference type="PRINTS" id="PR00401">
    <property type="entry name" value="SH2DOMAIN"/>
</dbReference>
<dbReference type="InterPro" id="IPR000008">
    <property type="entry name" value="C2_dom"/>
</dbReference>
<dbReference type="InterPro" id="IPR008936">
    <property type="entry name" value="Rho_GTPase_activation_prot"/>
</dbReference>
<dbReference type="Pfam" id="PF00017">
    <property type="entry name" value="SH2"/>
    <property type="match status" value="2"/>
</dbReference>
<dbReference type="InterPro" id="IPR001849">
    <property type="entry name" value="PH_domain"/>
</dbReference>
<dbReference type="Pfam" id="PF00169">
    <property type="entry name" value="PH"/>
    <property type="match status" value="1"/>
</dbReference>
<dbReference type="PROSITE" id="PS50001">
    <property type="entry name" value="SH2"/>
    <property type="match status" value="2"/>
</dbReference>
<dbReference type="SMART" id="SM00239">
    <property type="entry name" value="C2"/>
    <property type="match status" value="1"/>
</dbReference>
<dbReference type="InterPro" id="IPR036028">
    <property type="entry name" value="SH3-like_dom_sf"/>
</dbReference>
<dbReference type="PANTHER" id="PTHR10194:SF146">
    <property type="entry name" value="RAS GTPASE-ACTIVATING PROTEIN 1"/>
    <property type="match status" value="1"/>
</dbReference>
<dbReference type="AlphaFoldDB" id="A0A6P7T998"/>
<dbReference type="Pfam" id="PF00616">
    <property type="entry name" value="RasGAP"/>
    <property type="match status" value="2"/>
</dbReference>
<dbReference type="Gene3D" id="3.30.505.10">
    <property type="entry name" value="SH2 domain"/>
    <property type="match status" value="2"/>
</dbReference>
<evidence type="ECO:0000313" key="1">
    <source>
        <dbReference type="Proteomes" id="UP000515154"/>
    </source>
</evidence>
<dbReference type="InterPro" id="IPR001936">
    <property type="entry name" value="RasGAP_dom"/>
</dbReference>
<gene>
    <name evidence="2" type="primary">LOC115220785</name>
</gene>
<dbReference type="PANTHER" id="PTHR10194">
    <property type="entry name" value="RAS GTPASE-ACTIVATING PROTEINS"/>
    <property type="match status" value="1"/>
</dbReference>
<organism evidence="1 2">
    <name type="scientific">Octopus sinensis</name>
    <name type="common">East Asian common octopus</name>
    <dbReference type="NCBI Taxonomy" id="2607531"/>
    <lineage>
        <taxon>Eukaryota</taxon>
        <taxon>Metazoa</taxon>
        <taxon>Spiralia</taxon>
        <taxon>Lophotrochozoa</taxon>
        <taxon>Mollusca</taxon>
        <taxon>Cephalopoda</taxon>
        <taxon>Coleoidea</taxon>
        <taxon>Octopodiformes</taxon>
        <taxon>Octopoda</taxon>
        <taxon>Incirrata</taxon>
        <taxon>Octopodidae</taxon>
        <taxon>Octopus</taxon>
    </lineage>
</organism>
<dbReference type="InterPro" id="IPR023152">
    <property type="entry name" value="RasGAP_CS"/>
</dbReference>
<name>A0A6P7T998_9MOLL</name>
<dbReference type="Gene3D" id="2.60.40.150">
    <property type="entry name" value="C2 domain"/>
    <property type="match status" value="1"/>
</dbReference>
<dbReference type="InterPro" id="IPR000980">
    <property type="entry name" value="SH2"/>
</dbReference>
<dbReference type="SUPFAM" id="SSF49562">
    <property type="entry name" value="C2 domain (Calcium/lipid-binding domain, CaLB)"/>
    <property type="match status" value="1"/>
</dbReference>
<dbReference type="Pfam" id="PF00018">
    <property type="entry name" value="SH3_1"/>
    <property type="match status" value="1"/>
</dbReference>
<evidence type="ECO:0000313" key="2">
    <source>
        <dbReference type="RefSeq" id="XP_029646792.1"/>
    </source>
</evidence>
<dbReference type="PROSITE" id="PS50003">
    <property type="entry name" value="PH_DOMAIN"/>
    <property type="match status" value="1"/>
</dbReference>
<keyword evidence="1" id="KW-1185">Reference proteome</keyword>
<dbReference type="PROSITE" id="PS00509">
    <property type="entry name" value="RAS_GTPASE_ACTIV_1"/>
    <property type="match status" value="1"/>
</dbReference>
<dbReference type="SMART" id="SM00233">
    <property type="entry name" value="PH"/>
    <property type="match status" value="1"/>
</dbReference>
<dbReference type="PROSITE" id="PS50002">
    <property type="entry name" value="SH3"/>
    <property type="match status" value="1"/>
</dbReference>
<dbReference type="Gene3D" id="2.30.30.40">
    <property type="entry name" value="SH3 Domains"/>
    <property type="match status" value="1"/>
</dbReference>
<accession>A0A6P7T998</accession>
<dbReference type="Proteomes" id="UP000515154">
    <property type="component" value="Linkage group LG17"/>
</dbReference>
<dbReference type="PROSITE" id="PS50018">
    <property type="entry name" value="RAS_GTPASE_ACTIV_2"/>
    <property type="match status" value="1"/>
</dbReference>
<sequence length="904" mass="103084">MAELKQTVDNSNCGLQQDEFDPFSADVERTEEQVDTALTSAPSEEEWYHGSLDRRTAEERLRKAGLVGSYLVRESQSKPGSYVLSYFGKTGLNHFRISYLCGDYYIGGRQFDSLSLLIGYYTRCSYLLKGEQLQEPVAPPEPVDDCRKVIAILPFSGMPDTDELSFEKGEIFIVRDVLDETYWVTSEKTGESGIVYQPLVEDLTDDVLSSMCFHENLSKEDAVEKLRQAGNGSFLVRPSEHYPGDYSLFFLHDKTVIRFRIEKQGRQLFIGGRYFDSLHAIIQRYTREEIVEGQTLKKAVMRKDVLNGSGPSLDSAKTKELYASLKRGTGANLLKKQWDRIDITGYLKKRQKTKKWKNMYFILNGTERQLRYFENERRSKPKGMIDLAFSSIYPVHDSFFGRPNCFQLIINAYNHMSVNYLCADSTDKAQHWIQSLKPYCVNIQTPKPNHLSEALKELRSLSIEIFDGRDLPNKHLPHPYCVVYLNNVQVCRTQVGKCPNPYWGEDFILDDIPSDVESFTISIVNQGRRSKDVEVVQTTIDLNDLKSGEFIDEWYSLQPVNIASRGDMGSLRIKSRYLHEVIMPPGEYTTLKELILTNLDNVLMLAQVCVSERISLAKALLMVFRHENQESRLLEALNNMEIKKEDEVSTLFRATSLATTLMDQYMKMTASTFVQKASKDAVHTIIESKQSCELDPARMENCAELEGNVEHFLILLNGAVDDIFNSTEYCPLMLRHICYCLQRSAKNKWPDDESVRTRVVSGFIFLRLLCPAILNPKSFNLISETPTEMAIRSLKLVAKSLQNLANLVEFGAKEPYMKVVNPFIKMNKERMITFLDTLSNVPECPKTNQETPGDLARDMATIHTLCASHVAEIKLASETKPELKKLLAVTARLTAHKKCYMGES</sequence>
<protein>
    <submittedName>
        <fullName evidence="2">Ras GTPase-activating protein 1</fullName>
    </submittedName>
</protein>
<dbReference type="SUPFAM" id="SSF50044">
    <property type="entry name" value="SH3-domain"/>
    <property type="match status" value="1"/>
</dbReference>
<dbReference type="SMART" id="SM00252">
    <property type="entry name" value="SH2"/>
    <property type="match status" value="2"/>
</dbReference>
<dbReference type="InterPro" id="IPR001452">
    <property type="entry name" value="SH3_domain"/>
</dbReference>
<dbReference type="SUPFAM" id="SSF48350">
    <property type="entry name" value="GTPase activation domain, GAP"/>
    <property type="match status" value="1"/>
</dbReference>
<dbReference type="Gene3D" id="2.30.29.30">
    <property type="entry name" value="Pleckstrin-homology domain (PH domain)/Phosphotyrosine-binding domain (PTB)"/>
    <property type="match status" value="1"/>
</dbReference>
<dbReference type="SUPFAM" id="SSF50729">
    <property type="entry name" value="PH domain-like"/>
    <property type="match status" value="1"/>
</dbReference>
<dbReference type="SUPFAM" id="SSF55550">
    <property type="entry name" value="SH2 domain"/>
    <property type="match status" value="2"/>
</dbReference>